<feature type="domain" description="VOC" evidence="1">
    <location>
        <begin position="4"/>
        <end position="130"/>
    </location>
</feature>
<dbReference type="PANTHER" id="PTHR36503">
    <property type="entry name" value="BLR2520 PROTEIN"/>
    <property type="match status" value="1"/>
</dbReference>
<dbReference type="EMBL" id="JACVVD010000012">
    <property type="protein sequence ID" value="MBD0383682.1"/>
    <property type="molecule type" value="Genomic_DNA"/>
</dbReference>
<dbReference type="AlphaFoldDB" id="A0A926QMH1"/>
<dbReference type="SUPFAM" id="SSF54593">
    <property type="entry name" value="Glyoxalase/Bleomycin resistance protein/Dihydroxybiphenyl dioxygenase"/>
    <property type="match status" value="1"/>
</dbReference>
<gene>
    <name evidence="2" type="ORF">ICC18_26750</name>
</gene>
<dbReference type="Gene3D" id="3.10.180.10">
    <property type="entry name" value="2,3-Dihydroxybiphenyl 1,2-Dioxygenase, domain 1"/>
    <property type="match status" value="1"/>
</dbReference>
<keyword evidence="3" id="KW-1185">Reference proteome</keyword>
<dbReference type="InterPro" id="IPR037523">
    <property type="entry name" value="VOC_core"/>
</dbReference>
<name>A0A926QMH1_9BACL</name>
<protein>
    <submittedName>
        <fullName evidence="2">VOC family protein</fullName>
    </submittedName>
</protein>
<dbReference type="RefSeq" id="WP_188177464.1">
    <property type="nucleotide sequence ID" value="NZ_JACVVD010000012.1"/>
</dbReference>
<evidence type="ECO:0000313" key="2">
    <source>
        <dbReference type="EMBL" id="MBD0383682.1"/>
    </source>
</evidence>
<organism evidence="2 3">
    <name type="scientific">Paenibacillus sedimenti</name>
    <dbReference type="NCBI Taxonomy" id="2770274"/>
    <lineage>
        <taxon>Bacteria</taxon>
        <taxon>Bacillati</taxon>
        <taxon>Bacillota</taxon>
        <taxon>Bacilli</taxon>
        <taxon>Bacillales</taxon>
        <taxon>Paenibacillaceae</taxon>
        <taxon>Paenibacillus</taxon>
    </lineage>
</organism>
<evidence type="ECO:0000313" key="3">
    <source>
        <dbReference type="Proteomes" id="UP000650466"/>
    </source>
</evidence>
<dbReference type="Pfam" id="PF00903">
    <property type="entry name" value="Glyoxalase"/>
    <property type="match status" value="1"/>
</dbReference>
<dbReference type="PROSITE" id="PS51819">
    <property type="entry name" value="VOC"/>
    <property type="match status" value="1"/>
</dbReference>
<dbReference type="PANTHER" id="PTHR36503:SF2">
    <property type="entry name" value="BLR2408 PROTEIN"/>
    <property type="match status" value="1"/>
</dbReference>
<proteinExistence type="predicted"/>
<comment type="caution">
    <text evidence="2">The sequence shown here is derived from an EMBL/GenBank/DDBJ whole genome shotgun (WGS) entry which is preliminary data.</text>
</comment>
<accession>A0A926QMH1</accession>
<reference evidence="2" key="1">
    <citation type="submission" date="2020-09" db="EMBL/GenBank/DDBJ databases">
        <title>Draft Genome Sequence of Paenibacillus sp. WST5.</title>
        <authorList>
            <person name="Bao Z."/>
        </authorList>
    </citation>
    <scope>NUCLEOTIDE SEQUENCE</scope>
    <source>
        <strain evidence="2">WST5</strain>
    </source>
</reference>
<dbReference type="InterPro" id="IPR004360">
    <property type="entry name" value="Glyas_Fos-R_dOase_dom"/>
</dbReference>
<dbReference type="InterPro" id="IPR029068">
    <property type="entry name" value="Glyas_Bleomycin-R_OHBP_Dase"/>
</dbReference>
<sequence>MALRANQTYVNLPVKDLSKSIEFFKTVGFEFNSQFTDDNAGCMVINENTFVMLLMEEFYKSFTKKEVTDTVSNSEVIMGLSAQSKQEVDELVNKALAAGGKPANDPMDQGFMYAWSFHDIDGHLWELIYMDQSAIEHA</sequence>
<evidence type="ECO:0000259" key="1">
    <source>
        <dbReference type="PROSITE" id="PS51819"/>
    </source>
</evidence>
<dbReference type="Proteomes" id="UP000650466">
    <property type="component" value="Unassembled WGS sequence"/>
</dbReference>